<sequence>MTDRETTIRIAEQMDEFWNERNLALAEEFIAEEFVGHMIGDDDLHGRDEYTAWAEGVAAMFPDFELEFEPMFVEDELLCGQWTLTGTHEGLLPDLGIEPTGKEVEFSGLFIDRLADGRVVEMWHQIDYLTLMQQLGAISE</sequence>
<reference evidence="1 4" key="2">
    <citation type="submission" date="2018-07" db="EMBL/GenBank/DDBJ databases">
        <title>Genome sequences of Haloplanus aerogenes JCM 16430T.</title>
        <authorList>
            <person name="Kim Y.B."/>
            <person name="Roh S.W."/>
        </authorList>
    </citation>
    <scope>NUCLEOTIDE SEQUENCE [LARGE SCALE GENOMIC DNA]</scope>
    <source>
        <strain evidence="1 4">JCM 16430</strain>
    </source>
</reference>
<dbReference type="SUPFAM" id="SSF54427">
    <property type="entry name" value="NTF2-like"/>
    <property type="match status" value="1"/>
</dbReference>
<dbReference type="OrthoDB" id="8685at2157"/>
<dbReference type="EMBL" id="REFS01000004">
    <property type="protein sequence ID" value="RMB13599.1"/>
    <property type="molecule type" value="Genomic_DNA"/>
</dbReference>
<dbReference type="KEGG" id="haer:DU502_07180"/>
<accession>A0A3M0D2N1</accession>
<reference evidence="2" key="3">
    <citation type="submission" date="2018-10" db="EMBL/GenBank/DDBJ databases">
        <authorList>
            <person name="Whitman W."/>
            <person name="Huntemann M."/>
            <person name="Clum A."/>
            <person name="Pillay M."/>
            <person name="Palaniappan K."/>
            <person name="Varghese N."/>
            <person name="Mikhailova N."/>
            <person name="Stamatis D."/>
            <person name="Reddy T."/>
            <person name="Daum C."/>
            <person name="Shapiro N."/>
            <person name="Ivanova N."/>
            <person name="Kyrpides N."/>
            <person name="Woyke T."/>
        </authorList>
    </citation>
    <scope>NUCLEOTIDE SEQUENCE</scope>
    <source>
        <strain evidence="2">CGMCC 1.10124</strain>
    </source>
</reference>
<dbReference type="GeneID" id="38471056"/>
<dbReference type="EMBL" id="CP034145">
    <property type="protein sequence ID" value="AZH25173.1"/>
    <property type="molecule type" value="Genomic_DNA"/>
</dbReference>
<evidence type="ECO:0000313" key="2">
    <source>
        <dbReference type="EMBL" id="RMB13599.1"/>
    </source>
</evidence>
<dbReference type="AlphaFoldDB" id="A0A3M0D2N1"/>
<dbReference type="InterPro" id="IPR009959">
    <property type="entry name" value="Cyclase_SnoaL-like"/>
</dbReference>
<dbReference type="RefSeq" id="WP_121920671.1">
    <property type="nucleotide sequence ID" value="NZ_CP034145.1"/>
</dbReference>
<evidence type="ECO:0000313" key="3">
    <source>
        <dbReference type="Proteomes" id="UP000277326"/>
    </source>
</evidence>
<dbReference type="Proteomes" id="UP000277326">
    <property type="component" value="Unassembled WGS sequence"/>
</dbReference>
<dbReference type="PANTHER" id="PTHR38436">
    <property type="entry name" value="POLYKETIDE CYCLASE SNOAL-LIKE DOMAIN"/>
    <property type="match status" value="1"/>
</dbReference>
<name>A0A3M0D2N1_9EURY</name>
<proteinExistence type="predicted"/>
<evidence type="ECO:0000313" key="1">
    <source>
        <dbReference type="EMBL" id="AZH25173.1"/>
    </source>
</evidence>
<evidence type="ECO:0000313" key="4">
    <source>
        <dbReference type="Proteomes" id="UP000282007"/>
    </source>
</evidence>
<dbReference type="Pfam" id="PF07366">
    <property type="entry name" value="SnoaL"/>
    <property type="match status" value="1"/>
</dbReference>
<dbReference type="Proteomes" id="UP000282007">
    <property type="component" value="Chromosome"/>
</dbReference>
<gene>
    <name evidence="2" type="ORF">ATH50_2038</name>
    <name evidence="1" type="ORF">DU502_07180</name>
</gene>
<reference evidence="2 3" key="1">
    <citation type="journal article" date="2015" name="Stand. Genomic Sci.">
        <title>Genomic Encyclopedia of Bacterial and Archaeal Type Strains, Phase III: the genomes of soil and plant-associated and newly described type strains.</title>
        <authorList>
            <person name="Whitman W.B."/>
            <person name="Woyke T."/>
            <person name="Klenk H.P."/>
            <person name="Zhou Y."/>
            <person name="Lilburn T.G."/>
            <person name="Beck B.J."/>
            <person name="De Vos P."/>
            <person name="Vandamme P."/>
            <person name="Eisen J.A."/>
            <person name="Garrity G."/>
            <person name="Hugenholtz P."/>
            <person name="Kyrpides N.C."/>
        </authorList>
    </citation>
    <scope>NUCLEOTIDE SEQUENCE [LARGE SCALE GENOMIC DNA]</scope>
    <source>
        <strain evidence="2 3">CGMCC 1.10124</strain>
    </source>
</reference>
<dbReference type="GO" id="GO:0030638">
    <property type="term" value="P:polyketide metabolic process"/>
    <property type="evidence" value="ECO:0007669"/>
    <property type="project" value="InterPro"/>
</dbReference>
<dbReference type="Gene3D" id="3.10.450.50">
    <property type="match status" value="1"/>
</dbReference>
<keyword evidence="4" id="KW-1185">Reference proteome</keyword>
<protein>
    <submittedName>
        <fullName evidence="1 2">Ester cyclase</fullName>
    </submittedName>
</protein>
<dbReference type="InterPro" id="IPR032710">
    <property type="entry name" value="NTF2-like_dom_sf"/>
</dbReference>
<organism evidence="2 3">
    <name type="scientific">Haloplanus aerogenes</name>
    <dbReference type="NCBI Taxonomy" id="660522"/>
    <lineage>
        <taxon>Archaea</taxon>
        <taxon>Methanobacteriati</taxon>
        <taxon>Methanobacteriota</taxon>
        <taxon>Stenosarchaea group</taxon>
        <taxon>Halobacteria</taxon>
        <taxon>Halobacteriales</taxon>
        <taxon>Haloferacaceae</taxon>
        <taxon>Haloplanus</taxon>
    </lineage>
</organism>
<dbReference type="PANTHER" id="PTHR38436:SF1">
    <property type="entry name" value="ESTER CYCLASE"/>
    <property type="match status" value="1"/>
</dbReference>